<protein>
    <submittedName>
        <fullName evidence="1">Uncharacterized protein</fullName>
    </submittedName>
</protein>
<dbReference type="EMBL" id="VHIQ01000006">
    <property type="protein sequence ID" value="TPV32348.1"/>
    <property type="molecule type" value="Genomic_DNA"/>
</dbReference>
<organism evidence="1 2">
    <name type="scientific">Paucihalobacter ruber</name>
    <dbReference type="NCBI Taxonomy" id="2567861"/>
    <lineage>
        <taxon>Bacteria</taxon>
        <taxon>Pseudomonadati</taxon>
        <taxon>Bacteroidota</taxon>
        <taxon>Flavobacteriia</taxon>
        <taxon>Flavobacteriales</taxon>
        <taxon>Flavobacteriaceae</taxon>
        <taxon>Paucihalobacter</taxon>
    </lineage>
</organism>
<name>A0A506PFR6_9FLAO</name>
<accession>A0A506PFR6</accession>
<sequence length="298" mass="34756">MTAIWKKIKTLLKSRFNSKKKQEKPDYLFELVNNVKEAKRLQKNLPFQIVSAKRKGFVVKVGGLFAFVSYFHMPWTYKSLDHWLAVSKHLIGKEFFCIIYSIDDNDTPVKVIIDAENHTFKPKELKKLQEYECIVIQKSKYGMFVDLGYHFNWEFGSFVGLIHKTVIKNDVTLIEAVPGDVVTTYFHGLQINKPAHRGELILGTKNLQKEWFTEDLQKLVGTEQTAILKEEEDGRRTFYIDGKFKTFIHINKDNLKIKRSNKRALKSLNANSTITCKVMRISKNHQFVSEFIKINESQ</sequence>
<evidence type="ECO:0000313" key="2">
    <source>
        <dbReference type="Proteomes" id="UP000317332"/>
    </source>
</evidence>
<dbReference type="AlphaFoldDB" id="A0A506PFR6"/>
<reference evidence="1 2" key="1">
    <citation type="submission" date="2019-06" db="EMBL/GenBank/DDBJ databases">
        <title>Flavobacteriaceae Paucihalobacterium erythroidium CWB-1, complete genome.</title>
        <authorList>
            <person name="Wu S."/>
        </authorList>
    </citation>
    <scope>NUCLEOTIDE SEQUENCE [LARGE SCALE GENOMIC DNA]</scope>
    <source>
        <strain evidence="1 2">CWB-1</strain>
    </source>
</reference>
<keyword evidence="2" id="KW-1185">Reference proteome</keyword>
<dbReference type="Proteomes" id="UP000317332">
    <property type="component" value="Unassembled WGS sequence"/>
</dbReference>
<proteinExistence type="predicted"/>
<dbReference type="OrthoDB" id="1121331at2"/>
<evidence type="ECO:0000313" key="1">
    <source>
        <dbReference type="EMBL" id="TPV32348.1"/>
    </source>
</evidence>
<gene>
    <name evidence="1" type="ORF">FJ651_12340</name>
</gene>
<comment type="caution">
    <text evidence="1">The sequence shown here is derived from an EMBL/GenBank/DDBJ whole genome shotgun (WGS) entry which is preliminary data.</text>
</comment>
<dbReference type="RefSeq" id="WP_140990843.1">
    <property type="nucleotide sequence ID" value="NZ_VHIQ01000006.1"/>
</dbReference>